<proteinExistence type="predicted"/>
<dbReference type="GO" id="GO:0035725">
    <property type="term" value="P:sodium ion transmembrane transport"/>
    <property type="evidence" value="ECO:0007669"/>
    <property type="project" value="TreeGrafter"/>
</dbReference>
<feature type="transmembrane region" description="Helical" evidence="7">
    <location>
        <begin position="6"/>
        <end position="27"/>
    </location>
</feature>
<dbReference type="PANTHER" id="PTHR11616">
    <property type="entry name" value="SODIUM/CHLORIDE DEPENDENT TRANSPORTER"/>
    <property type="match status" value="1"/>
</dbReference>
<feature type="binding site" evidence="6">
    <location>
        <position position="22"/>
    </location>
    <ligand>
        <name>Na(+)</name>
        <dbReference type="ChEBI" id="CHEBI:29101"/>
        <label>1</label>
    </ligand>
</feature>
<keyword evidence="9" id="KW-1185">Reference proteome</keyword>
<dbReference type="Pfam" id="PF00209">
    <property type="entry name" value="SNF"/>
    <property type="match status" value="1"/>
</dbReference>
<sequence length="104" mass="11368">MPGAQVWAVLFFAMLLCLGLSSMFGNLEGILTPIRDLQLLPKWIPDGVVSAGICSTAFLIALIFTLGSGNYWVEIFNTHVGSIPLLIIAFFEIVAVIYVYGMKK</sequence>
<gene>
    <name evidence="8" type="primary">Slc6a18_0</name>
    <name evidence="8" type="ORF">EYF80_060047</name>
</gene>
<keyword evidence="5 7" id="KW-0472">Membrane</keyword>
<dbReference type="PRINTS" id="PR00176">
    <property type="entry name" value="NANEUSMPORT"/>
</dbReference>
<dbReference type="AlphaFoldDB" id="A0A4Z2EN33"/>
<organism evidence="8 9">
    <name type="scientific">Liparis tanakae</name>
    <name type="common">Tanaka's snailfish</name>
    <dbReference type="NCBI Taxonomy" id="230148"/>
    <lineage>
        <taxon>Eukaryota</taxon>
        <taxon>Metazoa</taxon>
        <taxon>Chordata</taxon>
        <taxon>Craniata</taxon>
        <taxon>Vertebrata</taxon>
        <taxon>Euteleostomi</taxon>
        <taxon>Actinopterygii</taxon>
        <taxon>Neopterygii</taxon>
        <taxon>Teleostei</taxon>
        <taxon>Neoteleostei</taxon>
        <taxon>Acanthomorphata</taxon>
        <taxon>Eupercaria</taxon>
        <taxon>Perciformes</taxon>
        <taxon>Cottioidei</taxon>
        <taxon>Cottales</taxon>
        <taxon>Liparidae</taxon>
        <taxon>Liparis</taxon>
    </lineage>
</organism>
<comment type="subcellular location">
    <subcellularLocation>
        <location evidence="1">Membrane</location>
        <topology evidence="1">Multi-pass membrane protein</topology>
    </subcellularLocation>
</comment>
<dbReference type="GO" id="GO:0046872">
    <property type="term" value="F:metal ion binding"/>
    <property type="evidence" value="ECO:0007669"/>
    <property type="project" value="UniProtKB-KW"/>
</dbReference>
<evidence type="ECO:0000256" key="2">
    <source>
        <dbReference type="ARBA" id="ARBA00022448"/>
    </source>
</evidence>
<dbReference type="GO" id="GO:0006865">
    <property type="term" value="P:amino acid transport"/>
    <property type="evidence" value="ECO:0007669"/>
    <property type="project" value="TreeGrafter"/>
</dbReference>
<comment type="caution">
    <text evidence="8">The sequence shown here is derived from an EMBL/GenBank/DDBJ whole genome shotgun (WGS) entry which is preliminary data.</text>
</comment>
<feature type="binding site" evidence="6">
    <location>
        <position position="18"/>
    </location>
    <ligand>
        <name>Na(+)</name>
        <dbReference type="ChEBI" id="CHEBI:29101"/>
        <label>1</label>
    </ligand>
</feature>
<dbReference type="PANTHER" id="PTHR11616:SF109">
    <property type="entry name" value="INACTIVE SODIUM-DEPENDENT NEUTRAL AMINO ACID TRANSPORTER B(0)AT3"/>
    <property type="match status" value="1"/>
</dbReference>
<name>A0A4Z2EN33_9TELE</name>
<keyword evidence="2" id="KW-0813">Transport</keyword>
<keyword evidence="3 7" id="KW-0812">Transmembrane</keyword>
<feature type="transmembrane region" description="Helical" evidence="7">
    <location>
        <begin position="48"/>
        <end position="73"/>
    </location>
</feature>
<dbReference type="InterPro" id="IPR000175">
    <property type="entry name" value="Na/ntran_symport"/>
</dbReference>
<evidence type="ECO:0000256" key="4">
    <source>
        <dbReference type="ARBA" id="ARBA00022989"/>
    </source>
</evidence>
<feature type="transmembrane region" description="Helical" evidence="7">
    <location>
        <begin position="79"/>
        <end position="100"/>
    </location>
</feature>
<dbReference type="SUPFAM" id="SSF161070">
    <property type="entry name" value="SNF-like"/>
    <property type="match status" value="1"/>
</dbReference>
<dbReference type="OrthoDB" id="8912402at2759"/>
<dbReference type="PROSITE" id="PS50267">
    <property type="entry name" value="NA_NEUROTRAN_SYMP_3"/>
    <property type="match status" value="1"/>
</dbReference>
<evidence type="ECO:0000256" key="6">
    <source>
        <dbReference type="PIRSR" id="PIRSR600175-1"/>
    </source>
</evidence>
<evidence type="ECO:0000313" key="9">
    <source>
        <dbReference type="Proteomes" id="UP000314294"/>
    </source>
</evidence>
<keyword evidence="4 7" id="KW-1133">Transmembrane helix</keyword>
<dbReference type="EMBL" id="SRLO01005185">
    <property type="protein sequence ID" value="TNN29802.1"/>
    <property type="molecule type" value="Genomic_DNA"/>
</dbReference>
<evidence type="ECO:0000256" key="5">
    <source>
        <dbReference type="ARBA" id="ARBA00023136"/>
    </source>
</evidence>
<reference evidence="8 9" key="1">
    <citation type="submission" date="2019-03" db="EMBL/GenBank/DDBJ databases">
        <title>First draft genome of Liparis tanakae, snailfish: a comprehensive survey of snailfish specific genes.</title>
        <authorList>
            <person name="Kim W."/>
            <person name="Song I."/>
            <person name="Jeong J.-H."/>
            <person name="Kim D."/>
            <person name="Kim S."/>
            <person name="Ryu S."/>
            <person name="Song J.Y."/>
            <person name="Lee S.K."/>
        </authorList>
    </citation>
    <scope>NUCLEOTIDE SEQUENCE [LARGE SCALE GENOMIC DNA]</scope>
    <source>
        <tissue evidence="8">Muscle</tissue>
    </source>
</reference>
<keyword evidence="6" id="KW-0479">Metal-binding</keyword>
<dbReference type="InterPro" id="IPR037272">
    <property type="entry name" value="SNS_sf"/>
</dbReference>
<evidence type="ECO:0000313" key="8">
    <source>
        <dbReference type="EMBL" id="TNN29802.1"/>
    </source>
</evidence>
<dbReference type="Proteomes" id="UP000314294">
    <property type="component" value="Unassembled WGS sequence"/>
</dbReference>
<evidence type="ECO:0000256" key="3">
    <source>
        <dbReference type="ARBA" id="ARBA00022692"/>
    </source>
</evidence>
<dbReference type="GO" id="GO:0005886">
    <property type="term" value="C:plasma membrane"/>
    <property type="evidence" value="ECO:0007669"/>
    <property type="project" value="TreeGrafter"/>
</dbReference>
<protein>
    <submittedName>
        <fullName evidence="8">Sodium-dependent neutral amino acid transporter B(0)AT3</fullName>
    </submittedName>
</protein>
<accession>A0A4Z2EN33</accession>
<evidence type="ECO:0000256" key="1">
    <source>
        <dbReference type="ARBA" id="ARBA00004141"/>
    </source>
</evidence>
<keyword evidence="6" id="KW-0915">Sodium</keyword>
<evidence type="ECO:0000256" key="7">
    <source>
        <dbReference type="SAM" id="Phobius"/>
    </source>
</evidence>